<dbReference type="Pfam" id="PF07221">
    <property type="entry name" value="GlcNAc_2-epim"/>
    <property type="match status" value="1"/>
</dbReference>
<dbReference type="SUPFAM" id="SSF48208">
    <property type="entry name" value="Six-hairpin glycosidases"/>
    <property type="match status" value="1"/>
</dbReference>
<comment type="caution">
    <text evidence="3">The sequence shown here is derived from an EMBL/GenBank/DDBJ whole genome shotgun (WGS) entry which is preliminary data.</text>
</comment>
<keyword evidence="4" id="KW-1185">Reference proteome</keyword>
<evidence type="ECO:0000256" key="1">
    <source>
        <dbReference type="ARBA" id="ARBA00008558"/>
    </source>
</evidence>
<dbReference type="OrthoDB" id="9806359at2"/>
<dbReference type="InterPro" id="IPR012341">
    <property type="entry name" value="6hp_glycosidase-like_sf"/>
</dbReference>
<dbReference type="Gene3D" id="1.50.10.10">
    <property type="match status" value="1"/>
</dbReference>
<evidence type="ECO:0000256" key="2">
    <source>
        <dbReference type="ARBA" id="ARBA00023235"/>
    </source>
</evidence>
<proteinExistence type="inferred from homology"/>
<dbReference type="Proteomes" id="UP000547973">
    <property type="component" value="Unassembled WGS sequence"/>
</dbReference>
<comment type="similarity">
    <text evidence="1">Belongs to the N-acylglucosamine 2-epimerase family.</text>
</comment>
<dbReference type="InterPro" id="IPR010819">
    <property type="entry name" value="AGE/CE"/>
</dbReference>
<reference evidence="3 4" key="1">
    <citation type="submission" date="2020-07" db="EMBL/GenBank/DDBJ databases">
        <title>Sequencing the genomes of 1000 actinobacteria strains.</title>
        <authorList>
            <person name="Klenk H.-P."/>
        </authorList>
    </citation>
    <scope>NUCLEOTIDE SEQUENCE [LARGE SCALE GENOMIC DNA]</scope>
    <source>
        <strain evidence="3 4">DSM 19970</strain>
    </source>
</reference>
<dbReference type="RefSeq" id="WP_062076257.1">
    <property type="nucleotide sequence ID" value="NZ_BBRC01000023.1"/>
</dbReference>
<gene>
    <name evidence="3" type="ORF">BKA03_000634</name>
</gene>
<name>A0A7Z0CJ93_9MICO</name>
<organism evidence="3 4">
    <name type="scientific">Demequina lutea</name>
    <dbReference type="NCBI Taxonomy" id="431489"/>
    <lineage>
        <taxon>Bacteria</taxon>
        <taxon>Bacillati</taxon>
        <taxon>Actinomycetota</taxon>
        <taxon>Actinomycetes</taxon>
        <taxon>Micrococcales</taxon>
        <taxon>Demequinaceae</taxon>
        <taxon>Demequina</taxon>
    </lineage>
</organism>
<dbReference type="EMBL" id="JACBZO010000001">
    <property type="protein sequence ID" value="NYI40515.1"/>
    <property type="molecule type" value="Genomic_DNA"/>
</dbReference>
<evidence type="ECO:0000313" key="3">
    <source>
        <dbReference type="EMBL" id="NYI40515.1"/>
    </source>
</evidence>
<dbReference type="EC" id="5.3.1.31" evidence="3"/>
<dbReference type="AlphaFoldDB" id="A0A7Z0CJ93"/>
<dbReference type="PANTHER" id="PTHR15108">
    <property type="entry name" value="N-ACYLGLUCOSAMINE-2-EPIMERASE"/>
    <property type="match status" value="1"/>
</dbReference>
<evidence type="ECO:0000313" key="4">
    <source>
        <dbReference type="Proteomes" id="UP000547973"/>
    </source>
</evidence>
<dbReference type="GO" id="GO:0005975">
    <property type="term" value="P:carbohydrate metabolic process"/>
    <property type="evidence" value="ECO:0007669"/>
    <property type="project" value="InterPro"/>
</dbReference>
<accession>A0A7Z0CJ93</accession>
<protein>
    <submittedName>
        <fullName evidence="3">Sulfoquinovose isomerase</fullName>
        <ecNumber evidence="3">5.3.1.31</ecNumber>
    </submittedName>
</protein>
<dbReference type="InterPro" id="IPR008928">
    <property type="entry name" value="6-hairpin_glycosidase_sf"/>
</dbReference>
<dbReference type="GO" id="GO:0061593">
    <property type="term" value="F:sulfoquinovose isomerase activity"/>
    <property type="evidence" value="ECO:0007669"/>
    <property type="project" value="UniProtKB-EC"/>
</dbReference>
<sequence>MEWIGTSAHQRWLENEADRVFNFARAAVNPNGGFGWLDNYGVRDDSVPQYLWINGRMAHVYSLAALMGRPGASDLVDHAIAAIKGHFHDDENGGWYTSAKPEGAVDDTKSGYPTFFVVLGAAGAVAAGRPGGLELLTEALEVTDKYFWAEEEGMARESWDRRFEVSEPYRGGNVNMHAVEAYLAAFGVLGKRELLDKAMSIATRLIHEHARGNSYRVYEHFTTDWTPLPDYNKENPIHRFRAFGSTPGHWMEWARLLLHLRAELQELGETPPTWLLVDAEGLFQAALRDAWEPDGKEGFVYTVDWEGQPIVRERIRWVITEAIGGAYALFAATGNDDYENWYQKFWDYSRRRMMDFQSGSWWQELDVDSEPSNVVWDGKPDIYHIMHAVLVPRLPLRPSLAAALALGKLDAPVSYDGSSTSA</sequence>
<keyword evidence="2 3" id="KW-0413">Isomerase</keyword>